<dbReference type="AlphaFoldDB" id="A0A382J9S0"/>
<reference evidence="2" key="1">
    <citation type="submission" date="2018-05" db="EMBL/GenBank/DDBJ databases">
        <authorList>
            <person name="Lanie J.A."/>
            <person name="Ng W.-L."/>
            <person name="Kazmierczak K.M."/>
            <person name="Andrzejewski T.M."/>
            <person name="Davidsen T.M."/>
            <person name="Wayne K.J."/>
            <person name="Tettelin H."/>
            <person name="Glass J.I."/>
            <person name="Rusch D."/>
            <person name="Podicherti R."/>
            <person name="Tsui H.-C.T."/>
            <person name="Winkler M.E."/>
        </authorList>
    </citation>
    <scope>NUCLEOTIDE SEQUENCE</scope>
</reference>
<proteinExistence type="predicted"/>
<accession>A0A382J9S0</accession>
<feature type="non-terminal residue" evidence="2">
    <location>
        <position position="1"/>
    </location>
</feature>
<organism evidence="2">
    <name type="scientific">marine metagenome</name>
    <dbReference type="NCBI Taxonomy" id="408172"/>
    <lineage>
        <taxon>unclassified sequences</taxon>
        <taxon>metagenomes</taxon>
        <taxon>ecological metagenomes</taxon>
    </lineage>
</organism>
<evidence type="ECO:0000313" key="2">
    <source>
        <dbReference type="EMBL" id="SVC08646.1"/>
    </source>
</evidence>
<feature type="region of interest" description="Disordered" evidence="1">
    <location>
        <begin position="81"/>
        <end position="100"/>
    </location>
</feature>
<dbReference type="EMBL" id="UINC01072767">
    <property type="protein sequence ID" value="SVC08646.1"/>
    <property type="molecule type" value="Genomic_DNA"/>
</dbReference>
<name>A0A382J9S0_9ZZZZ</name>
<protein>
    <submittedName>
        <fullName evidence="2">Uncharacterized protein</fullName>
    </submittedName>
</protein>
<evidence type="ECO:0000256" key="1">
    <source>
        <dbReference type="SAM" id="MobiDB-lite"/>
    </source>
</evidence>
<sequence length="100" mass="11112">EEDNLSGRRDGEPGNERITVTCGSCELSWVRDLAPRCPTCGTDDVRTALQSIVEKSRGTQLSIQSMRVVYLCPICDPERLADWNQTNSPLRPAELPHDAN</sequence>
<gene>
    <name evidence="2" type="ORF">METZ01_LOCUS261500</name>
</gene>